<dbReference type="EMBL" id="AQQV01000002">
    <property type="protein sequence ID" value="ORE86876.1"/>
    <property type="molecule type" value="Genomic_DNA"/>
</dbReference>
<dbReference type="RefSeq" id="WP_083561097.1">
    <property type="nucleotide sequence ID" value="NZ_AQQV01000002.1"/>
</dbReference>
<proteinExistence type="predicted"/>
<dbReference type="OrthoDB" id="9768696at2"/>
<dbReference type="InterPro" id="IPR052708">
    <property type="entry name" value="PxpC"/>
</dbReference>
<dbReference type="InterPro" id="IPR029000">
    <property type="entry name" value="Cyclophilin-like_dom_sf"/>
</dbReference>
<name>A0A1Y1SD02_9GAMM</name>
<evidence type="ECO:0000313" key="5">
    <source>
        <dbReference type="EMBL" id="ORE86876.1"/>
    </source>
</evidence>
<keyword evidence="5" id="KW-0456">Lyase</keyword>
<evidence type="ECO:0000256" key="3">
    <source>
        <dbReference type="ARBA" id="ARBA00022840"/>
    </source>
</evidence>
<evidence type="ECO:0000313" key="6">
    <source>
        <dbReference type="Proteomes" id="UP000192342"/>
    </source>
</evidence>
<dbReference type="SMART" id="SM00797">
    <property type="entry name" value="AHS2"/>
    <property type="match status" value="1"/>
</dbReference>
<protein>
    <submittedName>
        <fullName evidence="5">Urea amidolyase-like protein</fullName>
    </submittedName>
</protein>
<keyword evidence="1" id="KW-0547">Nucleotide-binding</keyword>
<dbReference type="AlphaFoldDB" id="A0A1Y1SD02"/>
<dbReference type="GO" id="GO:0016829">
    <property type="term" value="F:lyase activity"/>
    <property type="evidence" value="ECO:0007669"/>
    <property type="project" value="UniProtKB-KW"/>
</dbReference>
<dbReference type="SUPFAM" id="SSF50891">
    <property type="entry name" value="Cyclophilin-like"/>
    <property type="match status" value="1"/>
</dbReference>
<dbReference type="InterPro" id="IPR003778">
    <property type="entry name" value="CT_A_B"/>
</dbReference>
<keyword evidence="2" id="KW-0378">Hydrolase</keyword>
<organism evidence="5 6">
    <name type="scientific">Oceanococcus atlanticus</name>
    <dbReference type="NCBI Taxonomy" id="1317117"/>
    <lineage>
        <taxon>Bacteria</taxon>
        <taxon>Pseudomonadati</taxon>
        <taxon>Pseudomonadota</taxon>
        <taxon>Gammaproteobacteria</taxon>
        <taxon>Chromatiales</taxon>
        <taxon>Oceanococcaceae</taxon>
        <taxon>Oceanococcus</taxon>
    </lineage>
</organism>
<dbReference type="PANTHER" id="PTHR43309:SF4">
    <property type="entry name" value="CARBOXYLTRANSFERASE DOMAIN-CONTAINING PROTEIN"/>
    <property type="match status" value="1"/>
</dbReference>
<keyword evidence="3" id="KW-0067">ATP-binding</keyword>
<gene>
    <name evidence="5" type="ORF">ATO7_07552</name>
</gene>
<sequence length="311" mass="33485">MSFDVIKPGPLSLLQDHGRWGQQQLGISPSGPADAHAFAWACYLLGNTREQACLEITLGPLSLRAHSTTHIALTGADLDARIDGEPIKAWCTQQIKAGQTLQLGLARAGLRAYLAVPGGFRAEPCYGSCATSVREKLGGLHGDGQPLRHGDVLEFAPAARPARCVPAAYIPDYRNALTLRLLPGYQFAQFEPAQIERLLSSPYQISAQADRMGYRLKGDALQPSMAGLISEGIAYGAVQVPPSGQPIVLLNDRQTIGGYPKLGCIAAADAAQLAQRRPGESLRFALTDLDTLSDERRRWENFFARGPADNT</sequence>
<comment type="caution">
    <text evidence="5">The sequence shown here is derived from an EMBL/GenBank/DDBJ whole genome shotgun (WGS) entry which is preliminary data.</text>
</comment>
<dbReference type="NCBIfam" id="TIGR00724">
    <property type="entry name" value="urea_amlyse_rel"/>
    <property type="match status" value="1"/>
</dbReference>
<dbReference type="PANTHER" id="PTHR43309">
    <property type="entry name" value="5-OXOPROLINASE SUBUNIT C"/>
    <property type="match status" value="1"/>
</dbReference>
<keyword evidence="6" id="KW-1185">Reference proteome</keyword>
<dbReference type="GO" id="GO:0005524">
    <property type="term" value="F:ATP binding"/>
    <property type="evidence" value="ECO:0007669"/>
    <property type="project" value="UniProtKB-KW"/>
</dbReference>
<feature type="domain" description="Carboxyltransferase" evidence="4">
    <location>
        <begin position="24"/>
        <end position="302"/>
    </location>
</feature>
<evidence type="ECO:0000256" key="1">
    <source>
        <dbReference type="ARBA" id="ARBA00022741"/>
    </source>
</evidence>
<dbReference type="GO" id="GO:0016787">
    <property type="term" value="F:hydrolase activity"/>
    <property type="evidence" value="ECO:0007669"/>
    <property type="project" value="UniProtKB-KW"/>
</dbReference>
<reference evidence="5 6" key="1">
    <citation type="submission" date="2013-04" db="EMBL/GenBank/DDBJ databases">
        <title>Oceanococcus atlanticus 22II-S10r2 Genome Sequencing.</title>
        <authorList>
            <person name="Lai Q."/>
            <person name="Li G."/>
            <person name="Shao Z."/>
        </authorList>
    </citation>
    <scope>NUCLEOTIDE SEQUENCE [LARGE SCALE GENOMIC DNA]</scope>
    <source>
        <strain evidence="5 6">22II-S10r2</strain>
    </source>
</reference>
<evidence type="ECO:0000256" key="2">
    <source>
        <dbReference type="ARBA" id="ARBA00022801"/>
    </source>
</evidence>
<dbReference type="STRING" id="1317117.ATO7_07552"/>
<dbReference type="Proteomes" id="UP000192342">
    <property type="component" value="Unassembled WGS sequence"/>
</dbReference>
<evidence type="ECO:0000259" key="4">
    <source>
        <dbReference type="SMART" id="SM00797"/>
    </source>
</evidence>
<accession>A0A1Y1SD02</accession>
<dbReference type="Gene3D" id="2.40.100.10">
    <property type="entry name" value="Cyclophilin-like"/>
    <property type="match status" value="1"/>
</dbReference>
<dbReference type="Pfam" id="PF02626">
    <property type="entry name" value="CT_A_B"/>
    <property type="match status" value="1"/>
</dbReference>